<feature type="transmembrane region" description="Helical" evidence="1">
    <location>
        <begin position="58"/>
        <end position="77"/>
    </location>
</feature>
<dbReference type="AlphaFoldDB" id="A0A9D0ZRY6"/>
<evidence type="ECO:0000313" key="2">
    <source>
        <dbReference type="EMBL" id="HIQ90402.1"/>
    </source>
</evidence>
<protein>
    <submittedName>
        <fullName evidence="2">Uncharacterized protein</fullName>
    </submittedName>
</protein>
<keyword evidence="1" id="KW-1133">Transmembrane helix</keyword>
<reference evidence="2" key="1">
    <citation type="submission" date="2020-10" db="EMBL/GenBank/DDBJ databases">
        <authorList>
            <person name="Gilroy R."/>
        </authorList>
    </citation>
    <scope>NUCLEOTIDE SEQUENCE</scope>
    <source>
        <strain evidence="2">CHK147-3167</strain>
    </source>
</reference>
<feature type="transmembrane region" description="Helical" evidence="1">
    <location>
        <begin position="201"/>
        <end position="225"/>
    </location>
</feature>
<name>A0A9D0ZRY6_9FIRM</name>
<sequence length="335" mass="39174">MKKIILFLKKLWYMFIGLFRKNKKTSDKVEYDEYTESFENKSRTGSLSGTSQNNANKFYFDKMIFLAIPMIVLWALFDKEKKVKVYHKNNLQQNIKFSNSKENLDILNLDEREVMKSREVLERKKDTLEVPNEKNTIDIPVKKDIDRPFKLYKVSKGKIMVCLKDGMNKNPIKLEEMKEVCRLNDEDIIIQKNNLNKKKGLMAIESIMTGVLTVPVLGILGIGYIGRAFRAVKVNNRLCVALSQVNDNSLSLRRINPFMFFSKKRTEKFTNKLQISNLLGVQRLRTQVFRKYGRDKNTRFKNVIKKTNLLENELLKNSQKKRNGKAKILKGRTSI</sequence>
<keyword evidence="1" id="KW-0812">Transmembrane</keyword>
<reference evidence="2" key="2">
    <citation type="journal article" date="2021" name="PeerJ">
        <title>Extensive microbial diversity within the chicken gut microbiome revealed by metagenomics and culture.</title>
        <authorList>
            <person name="Gilroy R."/>
            <person name="Ravi A."/>
            <person name="Getino M."/>
            <person name="Pursley I."/>
            <person name="Horton D.L."/>
            <person name="Alikhan N.F."/>
            <person name="Baker D."/>
            <person name="Gharbi K."/>
            <person name="Hall N."/>
            <person name="Watson M."/>
            <person name="Adriaenssens E.M."/>
            <person name="Foster-Nyarko E."/>
            <person name="Jarju S."/>
            <person name="Secka A."/>
            <person name="Antonio M."/>
            <person name="Oren A."/>
            <person name="Chaudhuri R.R."/>
            <person name="La Ragione R."/>
            <person name="Hildebrand F."/>
            <person name="Pallen M.J."/>
        </authorList>
    </citation>
    <scope>NUCLEOTIDE SEQUENCE</scope>
    <source>
        <strain evidence="2">CHK147-3167</strain>
    </source>
</reference>
<evidence type="ECO:0000313" key="3">
    <source>
        <dbReference type="Proteomes" id="UP000886786"/>
    </source>
</evidence>
<accession>A0A9D0ZRY6</accession>
<comment type="caution">
    <text evidence="2">The sequence shown here is derived from an EMBL/GenBank/DDBJ whole genome shotgun (WGS) entry which is preliminary data.</text>
</comment>
<dbReference type="Proteomes" id="UP000886786">
    <property type="component" value="Unassembled WGS sequence"/>
</dbReference>
<evidence type="ECO:0000256" key="1">
    <source>
        <dbReference type="SAM" id="Phobius"/>
    </source>
</evidence>
<organism evidence="2 3">
    <name type="scientific">Candidatus Coprosoma intestinipullorum</name>
    <dbReference type="NCBI Taxonomy" id="2840752"/>
    <lineage>
        <taxon>Bacteria</taxon>
        <taxon>Bacillati</taxon>
        <taxon>Bacillota</taxon>
        <taxon>Bacillota incertae sedis</taxon>
        <taxon>Candidatus Coprosoma</taxon>
    </lineage>
</organism>
<dbReference type="EMBL" id="DVFV01000040">
    <property type="protein sequence ID" value="HIQ90402.1"/>
    <property type="molecule type" value="Genomic_DNA"/>
</dbReference>
<keyword evidence="1" id="KW-0472">Membrane</keyword>
<proteinExistence type="predicted"/>
<gene>
    <name evidence="2" type="ORF">IAB27_02085</name>
</gene>